<dbReference type="Pfam" id="PF08238">
    <property type="entry name" value="Sel1"/>
    <property type="match status" value="5"/>
</dbReference>
<dbReference type="PANTHER" id="PTHR46430:SF2">
    <property type="entry name" value="CHITIN SYNTHASE REGULATORY FACTOR 4"/>
    <property type="match status" value="1"/>
</dbReference>
<dbReference type="PANTHER" id="PTHR46430">
    <property type="entry name" value="PROTEIN SKT5-RELATED"/>
    <property type="match status" value="1"/>
</dbReference>
<dbReference type="InterPro" id="IPR051726">
    <property type="entry name" value="Chitin_Synth_Reg"/>
</dbReference>
<dbReference type="InterPro" id="IPR011990">
    <property type="entry name" value="TPR-like_helical_dom_sf"/>
</dbReference>
<evidence type="ECO:0000313" key="5">
    <source>
        <dbReference type="Proteomes" id="UP001175000"/>
    </source>
</evidence>
<dbReference type="Proteomes" id="UP001175000">
    <property type="component" value="Unassembled WGS sequence"/>
</dbReference>
<dbReference type="Gene3D" id="1.25.40.10">
    <property type="entry name" value="Tetratricopeptide repeat domain"/>
    <property type="match status" value="2"/>
</dbReference>
<feature type="compositionally biased region" description="Polar residues" evidence="2">
    <location>
        <begin position="559"/>
        <end position="571"/>
    </location>
</feature>
<feature type="region of interest" description="Disordered" evidence="2">
    <location>
        <begin position="124"/>
        <end position="148"/>
    </location>
</feature>
<keyword evidence="1" id="KW-0677">Repeat</keyword>
<keyword evidence="5" id="KW-1185">Reference proteome</keyword>
<dbReference type="SMART" id="SM00671">
    <property type="entry name" value="SEL1"/>
    <property type="match status" value="7"/>
</dbReference>
<feature type="region of interest" description="Disordered" evidence="2">
    <location>
        <begin position="540"/>
        <end position="606"/>
    </location>
</feature>
<evidence type="ECO:0000313" key="4">
    <source>
        <dbReference type="EMBL" id="KAK0614453.1"/>
    </source>
</evidence>
<dbReference type="InterPro" id="IPR058925">
    <property type="entry name" value="zf-C2H2_AcuF"/>
</dbReference>
<dbReference type="AlphaFoldDB" id="A0AA40BUS4"/>
<accession>A0AA40BUS4</accession>
<reference evidence="4" key="1">
    <citation type="submission" date="2023-06" db="EMBL/GenBank/DDBJ databases">
        <title>Genome-scale phylogeny and comparative genomics of the fungal order Sordariales.</title>
        <authorList>
            <consortium name="Lawrence Berkeley National Laboratory"/>
            <person name="Hensen N."/>
            <person name="Bonometti L."/>
            <person name="Westerberg I."/>
            <person name="Brannstrom I.O."/>
            <person name="Guillou S."/>
            <person name="Cros-Aarteil S."/>
            <person name="Calhoun S."/>
            <person name="Haridas S."/>
            <person name="Kuo A."/>
            <person name="Mondo S."/>
            <person name="Pangilinan J."/>
            <person name="Riley R."/>
            <person name="Labutti K."/>
            <person name="Andreopoulos B."/>
            <person name="Lipzen A."/>
            <person name="Chen C."/>
            <person name="Yanf M."/>
            <person name="Daum C."/>
            <person name="Ng V."/>
            <person name="Clum A."/>
            <person name="Steindorff A."/>
            <person name="Ohm R."/>
            <person name="Martin F."/>
            <person name="Silar P."/>
            <person name="Natvig D."/>
            <person name="Lalanne C."/>
            <person name="Gautier V."/>
            <person name="Ament-Velasquez S.L."/>
            <person name="Kruys A."/>
            <person name="Hutchinson M.I."/>
            <person name="Powell A.J."/>
            <person name="Barry K."/>
            <person name="Miller A.N."/>
            <person name="Grigoriev I.V."/>
            <person name="Debuchy R."/>
            <person name="Gladieux P."/>
            <person name="Thoren M.H."/>
            <person name="Johannesson H."/>
        </authorList>
    </citation>
    <scope>NUCLEOTIDE SEQUENCE</scope>
    <source>
        <strain evidence="4">CBS 606.72</strain>
    </source>
</reference>
<sequence length="969" mass="108038">MDPTTEVSAAFVADKVLEIRSRFDQIVELVPAGTPIGAGSAIGSEIGSPFQIEEAQDLSDRFRLWSGNIGASHPPTSKLSLEARLGDVVEVLSGVLGLLDEIIEAADDLLDILSGRRENREFVSSEAPSNALGIGDEDGDYQGGPTTSEARDMLDIMSECVSSLFRISVLIQQATPRDRFVKALQDRRDPFNEQFDINHVQERYPKLASQDKKWLVERLGRAITSRRQFIRYCREHRERLEQPDHKKILDQAQSSQPVLLTSMGNFPGGDQQNPNNDTLPRSDQPRYGDMIDPTAPTLWTRPSTKASTLDPARVRAAMAEPQAIDDADDADDGKTYSSAASSIGLDEGQSRLELPTLADVSQGNREFECILCCGIKKFTRGRAWRRHAYHDLKAYVCTLGEGECGLEMFGDQKAWFDHELKQHRRQWTCAVCKYGPYRSLDTLKAHAGARHPEVDGTQLRTLIDVSQAPLAAIPAQDCPFCDEWEQKLRQTLPQFNSSGQGLGPDVVVTVDPRQFRRHVGTHLQQLALFAVPRTIYASDEQGNGSVTGNARLHSKSSREPLSSHSNLSFRSASRPESPDPHVNSTPRTAGDVGNSASTSAFPKVTGEMIAPSDEEKWEIFWNARNTVLHSNNVAMQMNWARDVLIWNETAQQVAERRWKREGGYERPVTPPNEQTLRNDALNIISFLAAQNHPEACYQKGKMAEFGKFGSEKSTIEAQKLYQLSSDEGYVRARYRLGLIHEKMNDTDAAMFEYNAGADLKDAGCTYKLGMVYLLGQHGVAKDLRRGIEVILQSAETSDEDVPEGAYIYGMLLANQMPDITVPANILAPNEELGLQWIMKAAYLGFVKAQLKLGQVYELRQMGCDFEPALSVHYYHLAARQGNPEASLAVSRWFLYGHEGTLRENYRLAFEFATDAAATGLSYAEFVMGYYYEIGIHVSKNLQMARHWYELSAEHGCDDATRRLATLNVS</sequence>
<evidence type="ECO:0000256" key="1">
    <source>
        <dbReference type="ARBA" id="ARBA00022737"/>
    </source>
</evidence>
<feature type="region of interest" description="Disordered" evidence="2">
    <location>
        <begin position="259"/>
        <end position="342"/>
    </location>
</feature>
<dbReference type="SUPFAM" id="SSF81901">
    <property type="entry name" value="HCP-like"/>
    <property type="match status" value="1"/>
</dbReference>
<comment type="caution">
    <text evidence="4">The sequence shown here is derived from an EMBL/GenBank/DDBJ whole genome shotgun (WGS) entry which is preliminary data.</text>
</comment>
<feature type="compositionally biased region" description="Polar residues" evidence="2">
    <location>
        <begin position="259"/>
        <end position="281"/>
    </location>
</feature>
<evidence type="ECO:0000259" key="3">
    <source>
        <dbReference type="Pfam" id="PF26082"/>
    </source>
</evidence>
<name>A0AA40BUS4_9PEZI</name>
<evidence type="ECO:0000256" key="2">
    <source>
        <dbReference type="SAM" id="MobiDB-lite"/>
    </source>
</evidence>
<dbReference type="EMBL" id="JAULSU010000006">
    <property type="protein sequence ID" value="KAK0614453.1"/>
    <property type="molecule type" value="Genomic_DNA"/>
</dbReference>
<feature type="domain" description="Oxidoreductase acuF-like C2H2 type zinc-finger" evidence="3">
    <location>
        <begin position="365"/>
        <end position="392"/>
    </location>
</feature>
<dbReference type="InterPro" id="IPR006597">
    <property type="entry name" value="Sel1-like"/>
</dbReference>
<protein>
    <recommendedName>
        <fullName evidence="3">Oxidoreductase acuF-like C2H2 type zinc-finger domain-containing protein</fullName>
    </recommendedName>
</protein>
<gene>
    <name evidence="4" type="ORF">B0T14DRAFT_528535</name>
</gene>
<dbReference type="Pfam" id="PF26082">
    <property type="entry name" value="zf-C2H2_AcuF"/>
    <property type="match status" value="1"/>
</dbReference>
<proteinExistence type="predicted"/>
<organism evidence="4 5">
    <name type="scientific">Immersiella caudata</name>
    <dbReference type="NCBI Taxonomy" id="314043"/>
    <lineage>
        <taxon>Eukaryota</taxon>
        <taxon>Fungi</taxon>
        <taxon>Dikarya</taxon>
        <taxon>Ascomycota</taxon>
        <taxon>Pezizomycotina</taxon>
        <taxon>Sordariomycetes</taxon>
        <taxon>Sordariomycetidae</taxon>
        <taxon>Sordariales</taxon>
        <taxon>Lasiosphaeriaceae</taxon>
        <taxon>Immersiella</taxon>
    </lineage>
</organism>